<dbReference type="InterPro" id="IPR045926">
    <property type="entry name" value="DUF6345"/>
</dbReference>
<organism evidence="2 3">
    <name type="scientific">Micromonospora lutea</name>
    <dbReference type="NCBI Taxonomy" id="419825"/>
    <lineage>
        <taxon>Bacteria</taxon>
        <taxon>Bacillati</taxon>
        <taxon>Actinomycetota</taxon>
        <taxon>Actinomycetes</taxon>
        <taxon>Micromonosporales</taxon>
        <taxon>Micromonosporaceae</taxon>
        <taxon>Micromonospora</taxon>
    </lineage>
</organism>
<comment type="caution">
    <text evidence="2">The sequence shown here is derived from an EMBL/GenBank/DDBJ whole genome shotgun (WGS) entry which is preliminary data.</text>
</comment>
<keyword evidence="3" id="KW-1185">Reference proteome</keyword>
<keyword evidence="1" id="KW-0732">Signal</keyword>
<dbReference type="EMBL" id="BOPB01000043">
    <property type="protein sequence ID" value="GIJ24813.1"/>
    <property type="molecule type" value="Genomic_DNA"/>
</dbReference>
<proteinExistence type="predicted"/>
<dbReference type="Proteomes" id="UP000643165">
    <property type="component" value="Unassembled WGS sequence"/>
</dbReference>
<dbReference type="Pfam" id="PF19872">
    <property type="entry name" value="DUF6345"/>
    <property type="match status" value="1"/>
</dbReference>
<protein>
    <submittedName>
        <fullName evidence="2">Uncharacterized protein</fullName>
    </submittedName>
</protein>
<reference evidence="2 3" key="1">
    <citation type="submission" date="2021-01" db="EMBL/GenBank/DDBJ databases">
        <title>Whole genome shotgun sequence of Verrucosispora lutea NBRC 106530.</title>
        <authorList>
            <person name="Komaki H."/>
            <person name="Tamura T."/>
        </authorList>
    </citation>
    <scope>NUCLEOTIDE SEQUENCE [LARGE SCALE GENOMIC DNA]</scope>
    <source>
        <strain evidence="2 3">NBRC 106530</strain>
    </source>
</reference>
<feature type="chain" id="PRO_5045082211" evidence="1">
    <location>
        <begin position="26"/>
        <end position="548"/>
    </location>
</feature>
<name>A0ABQ4J457_9ACTN</name>
<accession>A0ABQ4J457</accession>
<evidence type="ECO:0000313" key="3">
    <source>
        <dbReference type="Proteomes" id="UP000643165"/>
    </source>
</evidence>
<feature type="signal peptide" evidence="1">
    <location>
        <begin position="1"/>
        <end position="25"/>
    </location>
</feature>
<evidence type="ECO:0000256" key="1">
    <source>
        <dbReference type="SAM" id="SignalP"/>
    </source>
</evidence>
<evidence type="ECO:0000313" key="2">
    <source>
        <dbReference type="EMBL" id="GIJ24813.1"/>
    </source>
</evidence>
<gene>
    <name evidence="2" type="ORF">Vlu01_54370</name>
</gene>
<dbReference type="RefSeq" id="WP_204004941.1">
    <property type="nucleotide sequence ID" value="NZ_BOPB01000043.1"/>
</dbReference>
<sequence length="548" mass="58538">MSHQRSRSRWWRLGLGLAVAGTTGAATLAASGVPVAAAATAELPSYQVRATGVSDAQAAALAKAFGIERLSRSQDGSVRFADEKGFLDIPSITVGETGKDEDGNPTVGSVLDEEALARLRPIDADKALSLTREALTRAGLYPEQARPTVGHTTLEMVDAKGEQTVSAALDTTVSFAFNLNGVPYEGPGAKVRVGFGPDGTVTQLSYSTRVLVRGEPVRVLDTEAGRERCAKAMRGAVRIQQADYAYAAPALDAKLDRIEPSFRCSGVNVDGSAAQITFVPAAVDAELPEVTPSPVPPRRQTAALSAPGIQAYGVVDVGSEGTGPCSGLPWTGTNLASFNGQFTSRGIPVEFSWLNANAWEQDFKDPTYGGDDSNWTDHVDMTYWQGHGSPTGFSFSGCSSNDDTFLANTEARWGNGDVEWMSLFTCLVLANESGGQRWWQRWGDAFDGLHQINSFHTVSYHSASHGGTFANYMLRTPFLWWNKPMSVRKAWAQASIDDQPASVVWATMGPVGPGGLVNFDDYFWGKGSVGPDVPASSLTGWWYISGTS</sequence>